<comment type="caution">
    <text evidence="2">The sequence shown here is derived from an EMBL/GenBank/DDBJ whole genome shotgun (WGS) entry which is preliminary data.</text>
</comment>
<keyword evidence="3" id="KW-1185">Reference proteome</keyword>
<feature type="domain" description="MADF" evidence="1">
    <location>
        <begin position="28"/>
        <end position="81"/>
    </location>
</feature>
<reference evidence="2" key="2">
    <citation type="journal article" date="2023" name="Science">
        <title>Genomic signatures of disease resistance in endangered staghorn corals.</title>
        <authorList>
            <person name="Vollmer S.V."/>
            <person name="Selwyn J.D."/>
            <person name="Despard B.A."/>
            <person name="Roesel C.L."/>
        </authorList>
    </citation>
    <scope>NUCLEOTIDE SEQUENCE</scope>
    <source>
        <strain evidence="2">K2</strain>
    </source>
</reference>
<dbReference type="Proteomes" id="UP001249851">
    <property type="component" value="Unassembled WGS sequence"/>
</dbReference>
<accession>A0AAD9QNB6</accession>
<gene>
    <name evidence="2" type="ORF">P5673_012567</name>
</gene>
<evidence type="ECO:0000313" key="2">
    <source>
        <dbReference type="EMBL" id="KAK2564309.1"/>
    </source>
</evidence>
<protein>
    <recommendedName>
        <fullName evidence="1">MADF domain-containing protein</fullName>
    </recommendedName>
</protein>
<dbReference type="AlphaFoldDB" id="A0AAD9QNB6"/>
<evidence type="ECO:0000313" key="3">
    <source>
        <dbReference type="Proteomes" id="UP001249851"/>
    </source>
</evidence>
<organism evidence="2 3">
    <name type="scientific">Acropora cervicornis</name>
    <name type="common">Staghorn coral</name>
    <dbReference type="NCBI Taxonomy" id="6130"/>
    <lineage>
        <taxon>Eukaryota</taxon>
        <taxon>Metazoa</taxon>
        <taxon>Cnidaria</taxon>
        <taxon>Anthozoa</taxon>
        <taxon>Hexacorallia</taxon>
        <taxon>Scleractinia</taxon>
        <taxon>Astrocoeniina</taxon>
        <taxon>Acroporidae</taxon>
        <taxon>Acropora</taxon>
    </lineage>
</organism>
<proteinExistence type="predicted"/>
<name>A0AAD9QNB6_ACRCE</name>
<dbReference type="EMBL" id="JARQWQ010000023">
    <property type="protein sequence ID" value="KAK2564309.1"/>
    <property type="molecule type" value="Genomic_DNA"/>
</dbReference>
<dbReference type="Pfam" id="PF10545">
    <property type="entry name" value="MADF_DNA_bdg"/>
    <property type="match status" value="1"/>
</dbReference>
<sequence>LRSFPGFGAVTLARTLGMEHLDEGRLQPRPKEDMEGKMKNLRTQYGKELGKVKVSTSSGSNNSTIKVYIPTRKYYDKLHFLGDSITPVKTRRTLGISASFGDPRIVQVGVEEDESLVSQTTFETLKSTKQWKSRC</sequence>
<evidence type="ECO:0000259" key="1">
    <source>
        <dbReference type="Pfam" id="PF10545"/>
    </source>
</evidence>
<feature type="non-terminal residue" evidence="2">
    <location>
        <position position="1"/>
    </location>
</feature>
<reference evidence="2" key="1">
    <citation type="journal article" date="2023" name="G3 (Bethesda)">
        <title>Whole genome assembly and annotation of the endangered Caribbean coral Acropora cervicornis.</title>
        <authorList>
            <person name="Selwyn J.D."/>
            <person name="Vollmer S.V."/>
        </authorList>
    </citation>
    <scope>NUCLEOTIDE SEQUENCE</scope>
    <source>
        <strain evidence="2">K2</strain>
    </source>
</reference>
<dbReference type="InterPro" id="IPR006578">
    <property type="entry name" value="MADF-dom"/>
</dbReference>